<reference evidence="1" key="1">
    <citation type="submission" date="2020-01" db="EMBL/GenBank/DDBJ databases">
        <authorList>
            <person name="Meier V. D."/>
            <person name="Meier V D."/>
        </authorList>
    </citation>
    <scope>NUCLEOTIDE SEQUENCE</scope>
    <source>
        <strain evidence="1">HLG_WM_MAG_02</strain>
    </source>
</reference>
<dbReference type="EMBL" id="CACVAZ010000153">
    <property type="protein sequence ID" value="CAA6822564.1"/>
    <property type="molecule type" value="Genomic_DNA"/>
</dbReference>
<proteinExistence type="predicted"/>
<organism evidence="1">
    <name type="scientific">uncultured Sulfurovum sp</name>
    <dbReference type="NCBI Taxonomy" id="269237"/>
    <lineage>
        <taxon>Bacteria</taxon>
        <taxon>Pseudomonadati</taxon>
        <taxon>Campylobacterota</taxon>
        <taxon>Epsilonproteobacteria</taxon>
        <taxon>Campylobacterales</taxon>
        <taxon>Sulfurovaceae</taxon>
        <taxon>Sulfurovum</taxon>
        <taxon>environmental samples</taxon>
    </lineage>
</organism>
<accession>A0A6S6TT59</accession>
<gene>
    <name evidence="1" type="ORF">HELGO_WM51492</name>
</gene>
<dbReference type="AlphaFoldDB" id="A0A6S6TT59"/>
<evidence type="ECO:0000313" key="1">
    <source>
        <dbReference type="EMBL" id="CAA6822564.1"/>
    </source>
</evidence>
<sequence>VGEWRDHAYMAQIAGASSTQAGMSTKLFIVNRSCVTVTPEIEIIKDGVKVPLTGVASIDPDNQGFYDIGALLEAMTPGATAGSDYARYAIEVTLGGVAEDFYMYAQVKNSTINQFKDLPVYNTSSRD</sequence>
<feature type="non-terminal residue" evidence="1">
    <location>
        <position position="1"/>
    </location>
</feature>
<name>A0A6S6TT59_9BACT</name>
<protein>
    <submittedName>
        <fullName evidence="1">Uncharacterized protein</fullName>
    </submittedName>
</protein>